<dbReference type="GO" id="GO:0004252">
    <property type="term" value="F:serine-type endopeptidase activity"/>
    <property type="evidence" value="ECO:0007669"/>
    <property type="project" value="TreeGrafter"/>
</dbReference>
<keyword evidence="5" id="KW-1185">Reference proteome</keyword>
<dbReference type="AlphaFoldDB" id="A0A154QJ17"/>
<accession>A0A154QJ17</accession>
<dbReference type="InterPro" id="IPR001375">
    <property type="entry name" value="Peptidase_S9_cat"/>
</dbReference>
<dbReference type="Pfam" id="PF00326">
    <property type="entry name" value="Peptidase_S9"/>
    <property type="match status" value="1"/>
</dbReference>
<feature type="chain" id="PRO_5007599952" evidence="2">
    <location>
        <begin position="23"/>
        <end position="668"/>
    </location>
</feature>
<dbReference type="Gene3D" id="3.40.50.1820">
    <property type="entry name" value="alpha/beta hydrolase"/>
    <property type="match status" value="1"/>
</dbReference>
<keyword evidence="2" id="KW-0732">Signal</keyword>
<dbReference type="PANTHER" id="PTHR42776:SF27">
    <property type="entry name" value="DIPEPTIDYL PEPTIDASE FAMILY MEMBER 6"/>
    <property type="match status" value="1"/>
</dbReference>
<organism evidence="4 5">
    <name type="scientific">Rhodanobacter thiooxydans</name>
    <dbReference type="NCBI Taxonomy" id="416169"/>
    <lineage>
        <taxon>Bacteria</taxon>
        <taxon>Pseudomonadati</taxon>
        <taxon>Pseudomonadota</taxon>
        <taxon>Gammaproteobacteria</taxon>
        <taxon>Lysobacterales</taxon>
        <taxon>Rhodanobacteraceae</taxon>
        <taxon>Rhodanobacter</taxon>
    </lineage>
</organism>
<feature type="domain" description="Peptidase S9 prolyl oligopeptidase catalytic" evidence="3">
    <location>
        <begin position="440"/>
        <end position="650"/>
    </location>
</feature>
<evidence type="ECO:0000259" key="3">
    <source>
        <dbReference type="Pfam" id="PF00326"/>
    </source>
</evidence>
<dbReference type="SUPFAM" id="SSF82171">
    <property type="entry name" value="DPP6 N-terminal domain-like"/>
    <property type="match status" value="1"/>
</dbReference>
<sequence>MMKVRRWFVAVLLLPLAAALHAQPVSFAELARHAQYETVKISPDGEYLAATAVVKEQTVLALIHLSDMKGKLVRPREDDDVTDFWWASPTRVLYSVGTRVGGYAAPLATGELFAVNADGNGVGMLYGFRRPGMSTGSHIQRATAEYGSAQFISAIADDPRHVLVAINSWEGDGHELSLPAVYRMDVRDGSKHQLIVAPMRGTQFVADHRGRVRFAFGWDNDGNLKVYQHPVDGDGWQLLAAESKNRSIPIAFNRDDTAAYFTCPAQGAFGICRWDPASQAQTVVWSNPTVEPNYLLRGLAEDSVLGVGFMDGRTGTALFDGQSTDAQTLLALMKQFPGESVRFVSGSRDGSRSVVQVEADVDPGTFLLYDAKTHKLTPLLARMSWINPERMAAKEPFDFAARDGMKLHGYLSLPPGHESAKHLPMVVLVHGGPFGIRDRWEYDTLVQSLATRGYAVLQVNYRGSGGYGYDYEHAGWRQWGGTMQDDVTDATRWAIAQGIADPQRICIYGASYGGYAALEGVVKEPDLYKCAIGYVGVYDLPLMYRRGDIPQSSYGEGYLKRQLGDDLAALARHSPINQLDALKAHVMLVVGGRDKRVPPVQGLDLHEALTKRQVAHEWLYRADEMHGFYDEAHTAELYAKVAQFLGTNIGPGVTVTGTADAGHTAAVH</sequence>
<gene>
    <name evidence="4" type="ORF">RHOFW104T7_10390</name>
</gene>
<comment type="caution">
    <text evidence="4">The sequence shown here is derived from an EMBL/GenBank/DDBJ whole genome shotgun (WGS) entry which is preliminary data.</text>
</comment>
<keyword evidence="1" id="KW-0378">Hydrolase</keyword>
<dbReference type="SUPFAM" id="SSF53474">
    <property type="entry name" value="alpha/beta-Hydrolases"/>
    <property type="match status" value="1"/>
</dbReference>
<protein>
    <submittedName>
        <fullName evidence="4">Prolyl oligopeptidase</fullName>
    </submittedName>
</protein>
<dbReference type="GO" id="GO:0006508">
    <property type="term" value="P:proteolysis"/>
    <property type="evidence" value="ECO:0007669"/>
    <property type="project" value="InterPro"/>
</dbReference>
<dbReference type="EMBL" id="LVJS01000033">
    <property type="protein sequence ID" value="KZC24120.1"/>
    <property type="molecule type" value="Genomic_DNA"/>
</dbReference>
<feature type="signal peptide" evidence="2">
    <location>
        <begin position="1"/>
        <end position="22"/>
    </location>
</feature>
<evidence type="ECO:0000256" key="1">
    <source>
        <dbReference type="ARBA" id="ARBA00022801"/>
    </source>
</evidence>
<dbReference type="PANTHER" id="PTHR42776">
    <property type="entry name" value="SERINE PEPTIDASE S9 FAMILY MEMBER"/>
    <property type="match status" value="1"/>
</dbReference>
<dbReference type="InterPro" id="IPR029058">
    <property type="entry name" value="AB_hydrolase_fold"/>
</dbReference>
<reference evidence="4 5" key="1">
    <citation type="journal article" date="2016" name="MBio">
        <title>Lateral Gene Transfer in a Heavy Metal-Contaminated-Groundwater Microbial Community.</title>
        <authorList>
            <person name="Hemme C.L."/>
            <person name="Green S.J."/>
            <person name="Rishishwar L."/>
            <person name="Prakash O."/>
            <person name="Pettenato A."/>
            <person name="Chakraborty R."/>
            <person name="Deutschbauer A.M."/>
            <person name="Van Nostrand J.D."/>
            <person name="Wu L."/>
            <person name="He Z."/>
            <person name="Jordan I.K."/>
            <person name="Hazen T.C."/>
            <person name="Arkin A.P."/>
            <person name="Kostka J.E."/>
            <person name="Zhou J."/>
        </authorList>
    </citation>
    <scope>NUCLEOTIDE SEQUENCE [LARGE SCALE GENOMIC DNA]</scope>
    <source>
        <strain evidence="4 5">FW104-T7</strain>
    </source>
</reference>
<dbReference type="Proteomes" id="UP000076131">
    <property type="component" value="Unassembled WGS sequence"/>
</dbReference>
<evidence type="ECO:0000313" key="5">
    <source>
        <dbReference type="Proteomes" id="UP000076131"/>
    </source>
</evidence>
<evidence type="ECO:0000313" key="4">
    <source>
        <dbReference type="EMBL" id="KZC24120.1"/>
    </source>
</evidence>
<dbReference type="STRING" id="416169.RHOFW104T7_10390"/>
<proteinExistence type="predicted"/>
<evidence type="ECO:0000256" key="2">
    <source>
        <dbReference type="SAM" id="SignalP"/>
    </source>
</evidence>
<name>A0A154QJ17_9GAMM</name>